<keyword evidence="2" id="KW-1185">Reference proteome</keyword>
<dbReference type="EMBL" id="BSPL01000011">
    <property type="protein sequence ID" value="GLS69593.1"/>
    <property type="molecule type" value="Genomic_DNA"/>
</dbReference>
<name>A0AA37TE43_9HYPH</name>
<gene>
    <name evidence="1" type="ORF">GCM10007890_16060</name>
</gene>
<organism evidence="1 2">
    <name type="scientific">Methylobacterium tardum</name>
    <dbReference type="NCBI Taxonomy" id="374432"/>
    <lineage>
        <taxon>Bacteria</taxon>
        <taxon>Pseudomonadati</taxon>
        <taxon>Pseudomonadota</taxon>
        <taxon>Alphaproteobacteria</taxon>
        <taxon>Hyphomicrobiales</taxon>
        <taxon>Methylobacteriaceae</taxon>
        <taxon>Methylobacterium</taxon>
    </lineage>
</organism>
<sequence>MSYSIFVRDRAQMDGRSPQLLAYDIHDRSAAAALVSLIATSYRDHGFNPATRVHWFRADGNVHEIYTWPHA</sequence>
<comment type="caution">
    <text evidence="1">The sequence shown here is derived from an EMBL/GenBank/DDBJ whole genome shotgun (WGS) entry which is preliminary data.</text>
</comment>
<reference evidence="2" key="1">
    <citation type="journal article" date="2019" name="Int. J. Syst. Evol. Microbiol.">
        <title>The Global Catalogue of Microorganisms (GCM) 10K type strain sequencing project: providing services to taxonomists for standard genome sequencing and annotation.</title>
        <authorList>
            <consortium name="The Broad Institute Genomics Platform"/>
            <consortium name="The Broad Institute Genome Sequencing Center for Infectious Disease"/>
            <person name="Wu L."/>
            <person name="Ma J."/>
        </authorList>
    </citation>
    <scope>NUCLEOTIDE SEQUENCE [LARGE SCALE GENOMIC DNA]</scope>
    <source>
        <strain evidence="2">NBRC 103632</strain>
    </source>
</reference>
<proteinExistence type="predicted"/>
<protein>
    <submittedName>
        <fullName evidence="1">Uncharacterized protein</fullName>
    </submittedName>
</protein>
<accession>A0AA37TE43</accession>
<evidence type="ECO:0000313" key="2">
    <source>
        <dbReference type="Proteomes" id="UP001157440"/>
    </source>
</evidence>
<dbReference type="Proteomes" id="UP001157440">
    <property type="component" value="Unassembled WGS sequence"/>
</dbReference>
<dbReference type="AlphaFoldDB" id="A0AA37TE43"/>
<dbReference type="RefSeq" id="WP_238194679.1">
    <property type="nucleotide sequence ID" value="NZ_BPQZ01000002.1"/>
</dbReference>
<evidence type="ECO:0000313" key="1">
    <source>
        <dbReference type="EMBL" id="GLS69593.1"/>
    </source>
</evidence>